<reference evidence="1" key="1">
    <citation type="submission" date="2022-08" db="EMBL/GenBank/DDBJ databases">
        <authorList>
            <person name="Bogun A."/>
            <person name="Kislichkina A."/>
            <person name="Solomentsev V."/>
            <person name="Skryabin Y."/>
            <person name="Sizova A."/>
            <person name="Platonov M."/>
            <person name="Dentovskaya S."/>
        </authorList>
    </citation>
    <scope>NUCLEOTIDE SEQUENCE</scope>
    <source>
        <strain evidence="1">SCPM-O-B-7604</strain>
    </source>
</reference>
<name>A0ABY5UNW4_9GAMM</name>
<keyword evidence="2" id="KW-1185">Reference proteome</keyword>
<dbReference type="Proteomes" id="UP001057860">
    <property type="component" value="Chromosome"/>
</dbReference>
<dbReference type="RefSeq" id="WP_050135769.1">
    <property type="nucleotide sequence ID" value="NZ_CABHWW010000005.1"/>
</dbReference>
<evidence type="ECO:0000313" key="1">
    <source>
        <dbReference type="EMBL" id="UWM45157.1"/>
    </source>
</evidence>
<protein>
    <recommendedName>
        <fullName evidence="3">Tox-PL domain-containing protein</fullName>
    </recommendedName>
</protein>
<sequence length="284" mass="31443">MQIGNSNSSLNSILESDDKQPLLDELPDRYTTQTECKIVEPLGSSYELLGSEYLSSIESYKPPVVIENEKILSGVKLSNYVSNVNKYVESKEMNSKNSYVENYLLENVNRNGKAPLLLRPLAALLALFGIHGFGQQNCVSCATAVIDSLENNMPVIALSNLRGATVAANMVTRLHEGISTEELIDQLSHYKKSDELNTLLAIRRPAIMRMLPGATQGHACNLIKFKDSNVIHFLDTQKRTHFSCNVDQVAEKSVEINKFIGSVGAGGIDVWKGRPKDIYIKPEQ</sequence>
<gene>
    <name evidence="1" type="ORF">N0H69_21470</name>
</gene>
<dbReference type="GeneID" id="75142627"/>
<evidence type="ECO:0000313" key="2">
    <source>
        <dbReference type="Proteomes" id="UP001057860"/>
    </source>
</evidence>
<evidence type="ECO:0008006" key="3">
    <source>
        <dbReference type="Google" id="ProtNLM"/>
    </source>
</evidence>
<accession>A0ABY5UNW4</accession>
<dbReference type="EMBL" id="CP104006">
    <property type="protein sequence ID" value="UWM45157.1"/>
    <property type="molecule type" value="Genomic_DNA"/>
</dbReference>
<organism evidence="1 2">
    <name type="scientific">Yersinia alsatica</name>
    <dbReference type="NCBI Taxonomy" id="2890317"/>
    <lineage>
        <taxon>Bacteria</taxon>
        <taxon>Pseudomonadati</taxon>
        <taxon>Pseudomonadota</taxon>
        <taxon>Gammaproteobacteria</taxon>
        <taxon>Enterobacterales</taxon>
        <taxon>Yersiniaceae</taxon>
        <taxon>Yersinia</taxon>
    </lineage>
</organism>
<proteinExistence type="predicted"/>